<protein>
    <submittedName>
        <fullName evidence="1">Uncharacterized protein</fullName>
    </submittedName>
</protein>
<organism evidence="1">
    <name type="scientific">Anguilla anguilla</name>
    <name type="common">European freshwater eel</name>
    <name type="synonym">Muraena anguilla</name>
    <dbReference type="NCBI Taxonomy" id="7936"/>
    <lineage>
        <taxon>Eukaryota</taxon>
        <taxon>Metazoa</taxon>
        <taxon>Chordata</taxon>
        <taxon>Craniata</taxon>
        <taxon>Vertebrata</taxon>
        <taxon>Euteleostomi</taxon>
        <taxon>Actinopterygii</taxon>
        <taxon>Neopterygii</taxon>
        <taxon>Teleostei</taxon>
        <taxon>Anguilliformes</taxon>
        <taxon>Anguillidae</taxon>
        <taxon>Anguilla</taxon>
    </lineage>
</organism>
<reference evidence="1" key="1">
    <citation type="submission" date="2014-11" db="EMBL/GenBank/DDBJ databases">
        <authorList>
            <person name="Amaro Gonzalez C."/>
        </authorList>
    </citation>
    <scope>NUCLEOTIDE SEQUENCE</scope>
</reference>
<name>A0A0E9VHH8_ANGAN</name>
<accession>A0A0E9VHH8</accession>
<proteinExistence type="predicted"/>
<evidence type="ECO:0000313" key="1">
    <source>
        <dbReference type="EMBL" id="JAH77456.1"/>
    </source>
</evidence>
<reference evidence="1" key="2">
    <citation type="journal article" date="2015" name="Fish Shellfish Immunol.">
        <title>Early steps in the European eel (Anguilla anguilla)-Vibrio vulnificus interaction in the gills: Role of the RtxA13 toxin.</title>
        <authorList>
            <person name="Callol A."/>
            <person name="Pajuelo D."/>
            <person name="Ebbesson L."/>
            <person name="Teles M."/>
            <person name="MacKenzie S."/>
            <person name="Amaro C."/>
        </authorList>
    </citation>
    <scope>NUCLEOTIDE SEQUENCE</scope>
</reference>
<sequence length="23" mass="2639">MMFCSFYISPFCQTEEGSAKKGF</sequence>
<dbReference type="EMBL" id="GBXM01031121">
    <property type="protein sequence ID" value="JAH77456.1"/>
    <property type="molecule type" value="Transcribed_RNA"/>
</dbReference>
<dbReference type="AlphaFoldDB" id="A0A0E9VHH8"/>